<keyword evidence="2" id="KW-1185">Reference proteome</keyword>
<gene>
    <name evidence="1" type="ORF">J2X31_001001</name>
</gene>
<name>A0ABU1TMA8_9FLAO</name>
<reference evidence="1 2" key="1">
    <citation type="submission" date="2023-07" db="EMBL/GenBank/DDBJ databases">
        <title>Sorghum-associated microbial communities from plants grown in Nebraska, USA.</title>
        <authorList>
            <person name="Schachtman D."/>
        </authorList>
    </citation>
    <scope>NUCLEOTIDE SEQUENCE [LARGE SCALE GENOMIC DNA]</scope>
    <source>
        <strain evidence="1 2">3773</strain>
    </source>
</reference>
<protein>
    <submittedName>
        <fullName evidence="1">Uncharacterized protein</fullName>
    </submittedName>
</protein>
<sequence length="53" mass="6353">MFSRYVLNMIQLILLIFDDYISAKENKKKGNELKVFQKLQTDTEKLRISLYPD</sequence>
<proteinExistence type="predicted"/>
<dbReference type="Proteomes" id="UP001255185">
    <property type="component" value="Unassembled WGS sequence"/>
</dbReference>
<dbReference type="EMBL" id="JAVDVI010000003">
    <property type="protein sequence ID" value="MDR6967001.1"/>
    <property type="molecule type" value="Genomic_DNA"/>
</dbReference>
<comment type="caution">
    <text evidence="1">The sequence shown here is derived from an EMBL/GenBank/DDBJ whole genome shotgun (WGS) entry which is preliminary data.</text>
</comment>
<organism evidence="1 2">
    <name type="scientific">Flavobacterium arsenatis</name>
    <dbReference type="NCBI Taxonomy" id="1484332"/>
    <lineage>
        <taxon>Bacteria</taxon>
        <taxon>Pseudomonadati</taxon>
        <taxon>Bacteroidota</taxon>
        <taxon>Flavobacteriia</taxon>
        <taxon>Flavobacteriales</taxon>
        <taxon>Flavobacteriaceae</taxon>
        <taxon>Flavobacterium</taxon>
    </lineage>
</organism>
<evidence type="ECO:0000313" key="2">
    <source>
        <dbReference type="Proteomes" id="UP001255185"/>
    </source>
</evidence>
<evidence type="ECO:0000313" key="1">
    <source>
        <dbReference type="EMBL" id="MDR6967001.1"/>
    </source>
</evidence>
<accession>A0ABU1TMA8</accession>